<dbReference type="Proteomes" id="UP000008068">
    <property type="component" value="Unassembled WGS sequence"/>
</dbReference>
<dbReference type="OrthoDB" id="5845797at2759"/>
<dbReference type="InParanoid" id="G0NDT1"/>
<dbReference type="eggNOG" id="ENOG502TH4B">
    <property type="taxonomic scope" value="Eukaryota"/>
</dbReference>
<feature type="compositionally biased region" description="Basic residues" evidence="1">
    <location>
        <begin position="462"/>
        <end position="471"/>
    </location>
</feature>
<feature type="region of interest" description="Disordered" evidence="1">
    <location>
        <begin position="359"/>
        <end position="471"/>
    </location>
</feature>
<feature type="compositionally biased region" description="Low complexity" evidence="1">
    <location>
        <begin position="400"/>
        <end position="435"/>
    </location>
</feature>
<organism evidence="3">
    <name type="scientific">Caenorhabditis brenneri</name>
    <name type="common">Nematode worm</name>
    <dbReference type="NCBI Taxonomy" id="135651"/>
    <lineage>
        <taxon>Eukaryota</taxon>
        <taxon>Metazoa</taxon>
        <taxon>Ecdysozoa</taxon>
        <taxon>Nematoda</taxon>
        <taxon>Chromadorea</taxon>
        <taxon>Rhabditida</taxon>
        <taxon>Rhabditina</taxon>
        <taxon>Rhabditomorpha</taxon>
        <taxon>Rhabditoidea</taxon>
        <taxon>Rhabditidae</taxon>
        <taxon>Peloderinae</taxon>
        <taxon>Caenorhabditis</taxon>
    </lineage>
</organism>
<dbReference type="SUPFAM" id="SSF56574">
    <property type="entry name" value="Serpins"/>
    <property type="match status" value="1"/>
</dbReference>
<feature type="compositionally biased region" description="Basic and acidic residues" evidence="1">
    <location>
        <begin position="444"/>
        <end position="455"/>
    </location>
</feature>
<evidence type="ECO:0000313" key="2">
    <source>
        <dbReference type="EMBL" id="EGT58461.1"/>
    </source>
</evidence>
<gene>
    <name evidence="2" type="ORF">CAEBREN_16697</name>
</gene>
<protein>
    <submittedName>
        <fullName evidence="2">Uncharacterized protein</fullName>
    </submittedName>
</protein>
<accession>G0NDT1</accession>
<keyword evidence="3" id="KW-1185">Reference proteome</keyword>
<dbReference type="EMBL" id="GL379869">
    <property type="protein sequence ID" value="EGT58461.1"/>
    <property type="molecule type" value="Genomic_DNA"/>
</dbReference>
<sequence>MDGFLSQHHLPDFLENSSIQHEIREMSQKLTELRSSHLFYCFVRFLVDEERTTTVSKELMIRSNDVATQQVFASIRPSRVVKYLNTLTFSPVSFTRPPLLTTNGYGSAGLNATWVGQTRKAGLHRFACTYHKKKFEMFFEIRTTYRTVKMENFEVFEIPFRFGPSQEAFGSLLILRPHFIGHLPYANRQLTAEALSKMLDELYQSTWIHNGKMLIPQFSTSSCHDLWKNLMRHGVQPDLGQSHKAPPMASLWHWASLSVGSDGIRGDVVGEKGKNKKNKKEGEKTQRDLMQTFHNGLAPEGLLEKHKAYSARIDSPFTYLVMVQGIPIFTGSYFGSPPPKSQEIFVNAPERIRRRRTAIVQKRKGKETRKQKLLRKIRKSEEREKEKDRKRAKKSRNSKRSASPTTSEATTSAATTTTTTTSSSKSSPLSPLSPKVSDIPKPVEQVEEKKEEKSKSSGWRRLANRIFKRKH</sequence>
<evidence type="ECO:0000256" key="1">
    <source>
        <dbReference type="SAM" id="MobiDB-lite"/>
    </source>
</evidence>
<name>G0NDT1_CAEBE</name>
<dbReference type="AlphaFoldDB" id="G0NDT1"/>
<feature type="compositionally biased region" description="Basic and acidic residues" evidence="1">
    <location>
        <begin position="379"/>
        <end position="389"/>
    </location>
</feature>
<reference evidence="3" key="1">
    <citation type="submission" date="2011-07" db="EMBL/GenBank/DDBJ databases">
        <authorList>
            <consortium name="Caenorhabditis brenneri Sequencing and Analysis Consortium"/>
            <person name="Wilson R.K."/>
        </authorList>
    </citation>
    <scope>NUCLEOTIDE SEQUENCE [LARGE SCALE GENOMIC DNA]</scope>
    <source>
        <strain evidence="3">PB2801</strain>
    </source>
</reference>
<feature type="compositionally biased region" description="Basic residues" evidence="1">
    <location>
        <begin position="390"/>
        <end position="399"/>
    </location>
</feature>
<feature type="compositionally biased region" description="Basic residues" evidence="1">
    <location>
        <begin position="359"/>
        <end position="378"/>
    </location>
</feature>
<dbReference type="STRING" id="135651.G0NDT1"/>
<feature type="region of interest" description="Disordered" evidence="1">
    <location>
        <begin position="266"/>
        <end position="285"/>
    </location>
</feature>
<dbReference type="OMA" id="WTASCIN"/>
<dbReference type="InterPro" id="IPR036186">
    <property type="entry name" value="Serpin_sf"/>
</dbReference>
<evidence type="ECO:0000313" key="3">
    <source>
        <dbReference type="Proteomes" id="UP000008068"/>
    </source>
</evidence>
<proteinExistence type="predicted"/>
<dbReference type="FunCoup" id="G0NDT1">
    <property type="interactions" value="1404"/>
</dbReference>
<dbReference type="HOGENOM" id="CLU_036536_0_0_1"/>